<protein>
    <recommendedName>
        <fullName evidence="6">O-antigen ligase-related domain-containing protein</fullName>
    </recommendedName>
</protein>
<feature type="transmembrane region" description="Helical" evidence="5">
    <location>
        <begin position="140"/>
        <end position="165"/>
    </location>
</feature>
<feature type="transmembrane region" description="Helical" evidence="5">
    <location>
        <begin position="297"/>
        <end position="324"/>
    </location>
</feature>
<dbReference type="Proteomes" id="UP000321764">
    <property type="component" value="Unassembled WGS sequence"/>
</dbReference>
<feature type="transmembrane region" description="Helical" evidence="5">
    <location>
        <begin position="99"/>
        <end position="120"/>
    </location>
</feature>
<accession>A0A5C8Z864</accession>
<comment type="caution">
    <text evidence="7">The sequence shown here is derived from an EMBL/GenBank/DDBJ whole genome shotgun (WGS) entry which is preliminary data.</text>
</comment>
<keyword evidence="4 5" id="KW-0472">Membrane</keyword>
<dbReference type="GO" id="GO:0016020">
    <property type="term" value="C:membrane"/>
    <property type="evidence" value="ECO:0007669"/>
    <property type="project" value="UniProtKB-SubCell"/>
</dbReference>
<proteinExistence type="predicted"/>
<evidence type="ECO:0000256" key="4">
    <source>
        <dbReference type="ARBA" id="ARBA00023136"/>
    </source>
</evidence>
<evidence type="ECO:0000313" key="7">
    <source>
        <dbReference type="EMBL" id="TXR53341.1"/>
    </source>
</evidence>
<keyword evidence="3 5" id="KW-1133">Transmembrane helix</keyword>
<dbReference type="AlphaFoldDB" id="A0A5C8Z864"/>
<dbReference type="OrthoDB" id="9178790at2"/>
<feature type="transmembrane region" description="Helical" evidence="5">
    <location>
        <begin position="172"/>
        <end position="195"/>
    </location>
</feature>
<sequence>MITFLIFFRFISDFFWNIKFISLLSFLLLGVIFFIFMMRMRLLKSPISDFLFLFFLFYSLFVFLSYPDSALIDFIKFSMISIGYFLGRISYQERVGYRFLFFISAFAVLVFFVVSLFGVGYKQWGSVVTFSGGYYFKTDLAIAVAIFSIFIYVYLPVSFFSYLIFFSICGYLIFLSNSRICLPLIFLLPFLVWYFRKGGAISLGFLLLCIISMALFVLVISLFDFSAFGFLAIDFNSFFSGENLQGRNKIWAALISHYQTYTPLEAVFGRGYLADQEATSLYMYNFGSGSHRAHSSYFYLLLCTGIVGCLLFLCMVVQAVFIIFKSTARCSLPELKKDAIVFSCFMCIFLIVSLTTESIIRPQITVPLFLFYGRSVSNLKLPSVI</sequence>
<comment type="subcellular location">
    <subcellularLocation>
        <location evidence="1">Membrane</location>
        <topology evidence="1">Multi-pass membrane protein</topology>
    </subcellularLocation>
</comment>
<evidence type="ECO:0000259" key="6">
    <source>
        <dbReference type="Pfam" id="PF04932"/>
    </source>
</evidence>
<evidence type="ECO:0000256" key="3">
    <source>
        <dbReference type="ARBA" id="ARBA00022989"/>
    </source>
</evidence>
<feature type="transmembrane region" description="Helical" evidence="5">
    <location>
        <begin position="47"/>
        <end position="64"/>
    </location>
</feature>
<feature type="transmembrane region" description="Helical" evidence="5">
    <location>
        <begin position="339"/>
        <end position="360"/>
    </location>
</feature>
<dbReference type="InterPro" id="IPR007016">
    <property type="entry name" value="O-antigen_ligase-rel_domated"/>
</dbReference>
<dbReference type="Pfam" id="PF04932">
    <property type="entry name" value="Wzy_C"/>
    <property type="match status" value="1"/>
</dbReference>
<name>A0A5C8Z864_9GAMM</name>
<evidence type="ECO:0000256" key="1">
    <source>
        <dbReference type="ARBA" id="ARBA00004141"/>
    </source>
</evidence>
<organism evidence="7 8">
    <name type="scientific">Reinekea thalattae</name>
    <dbReference type="NCBI Taxonomy" id="2593301"/>
    <lineage>
        <taxon>Bacteria</taxon>
        <taxon>Pseudomonadati</taxon>
        <taxon>Pseudomonadota</taxon>
        <taxon>Gammaproteobacteria</taxon>
        <taxon>Oceanospirillales</taxon>
        <taxon>Saccharospirillaceae</taxon>
        <taxon>Reinekea</taxon>
    </lineage>
</organism>
<gene>
    <name evidence="7" type="ORF">FME95_01860</name>
</gene>
<evidence type="ECO:0000313" key="8">
    <source>
        <dbReference type="Proteomes" id="UP000321764"/>
    </source>
</evidence>
<dbReference type="EMBL" id="VKAD01000001">
    <property type="protein sequence ID" value="TXR53341.1"/>
    <property type="molecule type" value="Genomic_DNA"/>
</dbReference>
<keyword evidence="2 5" id="KW-0812">Transmembrane</keyword>
<keyword evidence="8" id="KW-1185">Reference proteome</keyword>
<evidence type="ECO:0000256" key="2">
    <source>
        <dbReference type="ARBA" id="ARBA00022692"/>
    </source>
</evidence>
<feature type="domain" description="O-antigen ligase-related" evidence="6">
    <location>
        <begin position="165"/>
        <end position="313"/>
    </location>
</feature>
<reference evidence="7 8" key="1">
    <citation type="submission" date="2019-07" db="EMBL/GenBank/DDBJ databases">
        <title>Reinekea sp. strain SSH23 genome sequencing and assembly.</title>
        <authorList>
            <person name="Kim I."/>
        </authorList>
    </citation>
    <scope>NUCLEOTIDE SEQUENCE [LARGE SCALE GENOMIC DNA]</scope>
    <source>
        <strain evidence="7 8">SSH23</strain>
    </source>
</reference>
<evidence type="ECO:0000256" key="5">
    <source>
        <dbReference type="SAM" id="Phobius"/>
    </source>
</evidence>
<feature type="transmembrane region" description="Helical" evidence="5">
    <location>
        <begin position="201"/>
        <end position="223"/>
    </location>
</feature>
<feature type="transmembrane region" description="Helical" evidence="5">
    <location>
        <begin position="14"/>
        <end position="35"/>
    </location>
</feature>